<accession>A0A2P2P805</accession>
<reference evidence="2" key="1">
    <citation type="submission" date="2018-02" db="EMBL/GenBank/DDBJ databases">
        <title>Rhizophora mucronata_Transcriptome.</title>
        <authorList>
            <person name="Meera S.P."/>
            <person name="Sreeshan A."/>
            <person name="Augustine A."/>
        </authorList>
    </citation>
    <scope>NUCLEOTIDE SEQUENCE</scope>
    <source>
        <tissue evidence="2">Leaf</tissue>
    </source>
</reference>
<protein>
    <submittedName>
        <fullName evidence="2">Uncharacterized protein</fullName>
    </submittedName>
</protein>
<keyword evidence="1" id="KW-0812">Transmembrane</keyword>
<keyword evidence="1" id="KW-1133">Transmembrane helix</keyword>
<sequence length="40" mass="5092">MCTKWHGFLYMLFPEKKMLKVFIFWRKSILLLLLMIWCWP</sequence>
<feature type="transmembrane region" description="Helical" evidence="1">
    <location>
        <begin position="21"/>
        <end position="39"/>
    </location>
</feature>
<name>A0A2P2P805_RHIMU</name>
<evidence type="ECO:0000313" key="2">
    <source>
        <dbReference type="EMBL" id="MBX50817.1"/>
    </source>
</evidence>
<proteinExistence type="predicted"/>
<organism evidence="2">
    <name type="scientific">Rhizophora mucronata</name>
    <name type="common">Asiatic mangrove</name>
    <dbReference type="NCBI Taxonomy" id="61149"/>
    <lineage>
        <taxon>Eukaryota</taxon>
        <taxon>Viridiplantae</taxon>
        <taxon>Streptophyta</taxon>
        <taxon>Embryophyta</taxon>
        <taxon>Tracheophyta</taxon>
        <taxon>Spermatophyta</taxon>
        <taxon>Magnoliopsida</taxon>
        <taxon>eudicotyledons</taxon>
        <taxon>Gunneridae</taxon>
        <taxon>Pentapetalae</taxon>
        <taxon>rosids</taxon>
        <taxon>fabids</taxon>
        <taxon>Malpighiales</taxon>
        <taxon>Rhizophoraceae</taxon>
        <taxon>Rhizophora</taxon>
    </lineage>
</organism>
<dbReference type="AlphaFoldDB" id="A0A2P2P805"/>
<evidence type="ECO:0000256" key="1">
    <source>
        <dbReference type="SAM" id="Phobius"/>
    </source>
</evidence>
<dbReference type="EMBL" id="GGEC01070333">
    <property type="protein sequence ID" value="MBX50817.1"/>
    <property type="molecule type" value="Transcribed_RNA"/>
</dbReference>
<keyword evidence="1" id="KW-0472">Membrane</keyword>